<dbReference type="GO" id="GO:0030288">
    <property type="term" value="C:outer membrane-bounded periplasmic space"/>
    <property type="evidence" value="ECO:0007669"/>
    <property type="project" value="TreeGrafter"/>
</dbReference>
<reference evidence="7 8" key="1">
    <citation type="journal article" date="2011" name="BMC Genomics">
        <title>Complete genome sequence of Corynebacterium variabile DSM 44702 isolated from the surface of smear-ripened cheeses and insights into cheese ripening and flavor generation.</title>
        <authorList>
            <person name="Schroeder J."/>
            <person name="Maus I."/>
            <person name="Trost E."/>
            <person name="Tauch A."/>
        </authorList>
    </citation>
    <scope>NUCLEOTIDE SEQUENCE [LARGE SCALE GENOMIC DNA]</scope>
    <source>
        <strain evidence="8">DSM 44702 / JCM 12073 / NCIMB 30131</strain>
    </source>
</reference>
<dbReference type="eggNOG" id="COG0614">
    <property type="taxonomic scope" value="Bacteria"/>
</dbReference>
<sequence length="364" mass="38656">MSSTTTIPRRPASLMRRVAATLLAAVTLSVAVACSSDDGEDAATATGDGDGNFPVTMEHVYGETVIPAKPEKIVTVGWMTHDIVAALGVAPVGVDRTWGGDDEGFSPWFRHQVEDVIGGDMPEITNKDDGTLDIEEIATLEPDLILAPHSGVTDDEYAKLSRIAPTVAYQKSPWMSGSWQDLTGVVAKALGEEGRVADLVSGTEDAMATEAAKYPNLKGASFLYGLTFEGNGPEVGLYVSDDPRVAFLREFGLVDSPNLAKELGLDKPDDFSGAVSLESIGKLDADLFVAWSSGPDYTENTLENPAMARWSPIRDGRYCILENEALAMATNAPSPLSIRWALDEGFLADLSEAVDGGAVVRANS</sequence>
<dbReference type="AlphaFoldDB" id="G0HGA9"/>
<keyword evidence="4 5" id="KW-0732">Signal</keyword>
<comment type="subcellular location">
    <subcellularLocation>
        <location evidence="1">Cell envelope</location>
    </subcellularLocation>
</comment>
<protein>
    <submittedName>
        <fullName evidence="7">Iron ABC transport system substrate-binding protein</fullName>
    </submittedName>
</protein>
<dbReference type="Pfam" id="PF01497">
    <property type="entry name" value="Peripla_BP_2"/>
    <property type="match status" value="1"/>
</dbReference>
<dbReference type="Gene3D" id="3.40.50.1980">
    <property type="entry name" value="Nitrogenase molybdenum iron protein domain"/>
    <property type="match status" value="2"/>
</dbReference>
<dbReference type="KEGG" id="cva:CVAR_2809"/>
<dbReference type="InterPro" id="IPR051313">
    <property type="entry name" value="Bact_iron-sidero_bind"/>
</dbReference>
<dbReference type="SUPFAM" id="SSF53807">
    <property type="entry name" value="Helical backbone' metal receptor"/>
    <property type="match status" value="1"/>
</dbReference>
<dbReference type="InterPro" id="IPR002491">
    <property type="entry name" value="ABC_transptr_periplasmic_BD"/>
</dbReference>
<evidence type="ECO:0000259" key="6">
    <source>
        <dbReference type="PROSITE" id="PS50983"/>
    </source>
</evidence>
<organism evidence="7 8">
    <name type="scientific">Corynebacterium variabile (strain DSM 44702 / CIP 107183 / JCM 12073 / NCIMB 30131)</name>
    <name type="common">Corynebacterium mooreparkense</name>
    <dbReference type="NCBI Taxonomy" id="858619"/>
    <lineage>
        <taxon>Bacteria</taxon>
        <taxon>Bacillati</taxon>
        <taxon>Actinomycetota</taxon>
        <taxon>Actinomycetes</taxon>
        <taxon>Mycobacteriales</taxon>
        <taxon>Corynebacteriaceae</taxon>
        <taxon>Corynebacterium</taxon>
    </lineage>
</organism>
<keyword evidence="3" id="KW-0813">Transport</keyword>
<evidence type="ECO:0000313" key="8">
    <source>
        <dbReference type="Proteomes" id="UP000006659"/>
    </source>
</evidence>
<evidence type="ECO:0000256" key="1">
    <source>
        <dbReference type="ARBA" id="ARBA00004196"/>
    </source>
</evidence>
<evidence type="ECO:0000256" key="3">
    <source>
        <dbReference type="ARBA" id="ARBA00022448"/>
    </source>
</evidence>
<evidence type="ECO:0000256" key="4">
    <source>
        <dbReference type="ARBA" id="ARBA00022729"/>
    </source>
</evidence>
<dbReference type="HOGENOM" id="CLU_038034_1_1_11"/>
<name>G0HGA9_CORVD</name>
<dbReference type="PANTHER" id="PTHR30532:SF24">
    <property type="entry name" value="FERRIC ENTEROBACTIN-BINDING PERIPLASMIC PROTEIN FEPB"/>
    <property type="match status" value="1"/>
</dbReference>
<evidence type="ECO:0000313" key="7">
    <source>
        <dbReference type="EMBL" id="AEK38148.1"/>
    </source>
</evidence>
<feature type="domain" description="Fe/B12 periplasmic-binding" evidence="6">
    <location>
        <begin position="72"/>
        <end position="358"/>
    </location>
</feature>
<accession>G0HGA9</accession>
<dbReference type="EMBL" id="CP002917">
    <property type="protein sequence ID" value="AEK38148.1"/>
    <property type="molecule type" value="Genomic_DNA"/>
</dbReference>
<dbReference type="RefSeq" id="WP_014011283.1">
    <property type="nucleotide sequence ID" value="NC_015859.1"/>
</dbReference>
<feature type="chain" id="PRO_5003400508" evidence="5">
    <location>
        <begin position="34"/>
        <end position="364"/>
    </location>
</feature>
<evidence type="ECO:0000256" key="2">
    <source>
        <dbReference type="ARBA" id="ARBA00008814"/>
    </source>
</evidence>
<dbReference type="STRING" id="858619.CVAR_2809"/>
<dbReference type="GO" id="GO:1901678">
    <property type="term" value="P:iron coordination entity transport"/>
    <property type="evidence" value="ECO:0007669"/>
    <property type="project" value="UniProtKB-ARBA"/>
</dbReference>
<gene>
    <name evidence="7" type="primary">fiuS1</name>
    <name evidence="7" type="ordered locus">CVAR_2809</name>
</gene>
<dbReference type="PANTHER" id="PTHR30532">
    <property type="entry name" value="IRON III DICITRATE-BINDING PERIPLASMIC PROTEIN"/>
    <property type="match status" value="1"/>
</dbReference>
<comment type="similarity">
    <text evidence="2">Belongs to the bacterial solute-binding protein 8 family.</text>
</comment>
<evidence type="ECO:0000256" key="5">
    <source>
        <dbReference type="SAM" id="SignalP"/>
    </source>
</evidence>
<proteinExistence type="inferred from homology"/>
<dbReference type="Proteomes" id="UP000006659">
    <property type="component" value="Chromosome"/>
</dbReference>
<feature type="signal peptide" evidence="5">
    <location>
        <begin position="1"/>
        <end position="33"/>
    </location>
</feature>
<dbReference type="PROSITE" id="PS50983">
    <property type="entry name" value="FE_B12_PBP"/>
    <property type="match status" value="1"/>
</dbReference>